<dbReference type="PROSITE" id="PS51318">
    <property type="entry name" value="TAT"/>
    <property type="match status" value="1"/>
</dbReference>
<organism evidence="4 5">
    <name type="scientific">Friedmanniella luteola</name>
    <dbReference type="NCBI Taxonomy" id="546871"/>
    <lineage>
        <taxon>Bacteria</taxon>
        <taxon>Bacillati</taxon>
        <taxon>Actinomycetota</taxon>
        <taxon>Actinomycetes</taxon>
        <taxon>Propionibacteriales</taxon>
        <taxon>Nocardioidaceae</taxon>
        <taxon>Friedmanniella</taxon>
    </lineage>
</organism>
<accession>A0A1H1ZMZ6</accession>
<proteinExistence type="predicted"/>
<dbReference type="EMBL" id="LT629749">
    <property type="protein sequence ID" value="SDT35185.1"/>
    <property type="molecule type" value="Genomic_DNA"/>
</dbReference>
<dbReference type="SUPFAM" id="SSF53187">
    <property type="entry name" value="Zn-dependent exopeptidases"/>
    <property type="match status" value="1"/>
</dbReference>
<dbReference type="Gene3D" id="3.40.630.40">
    <property type="entry name" value="Zn-dependent exopeptidases"/>
    <property type="match status" value="1"/>
</dbReference>
<dbReference type="InterPro" id="IPR006311">
    <property type="entry name" value="TAT_signal"/>
</dbReference>
<dbReference type="SMART" id="SM00646">
    <property type="entry name" value="Ami_3"/>
    <property type="match status" value="1"/>
</dbReference>
<evidence type="ECO:0000259" key="3">
    <source>
        <dbReference type="SMART" id="SM00646"/>
    </source>
</evidence>
<feature type="domain" description="MurNAc-LAA" evidence="3">
    <location>
        <begin position="131"/>
        <end position="255"/>
    </location>
</feature>
<dbReference type="RefSeq" id="WP_157720576.1">
    <property type="nucleotide sequence ID" value="NZ_LT629749.1"/>
</dbReference>
<dbReference type="STRING" id="546871.SAMN04488543_3892"/>
<evidence type="ECO:0000313" key="5">
    <source>
        <dbReference type="Proteomes" id="UP000199092"/>
    </source>
</evidence>
<dbReference type="GO" id="GO:0009253">
    <property type="term" value="P:peptidoglycan catabolic process"/>
    <property type="evidence" value="ECO:0007669"/>
    <property type="project" value="InterPro"/>
</dbReference>
<feature type="signal peptide" evidence="2">
    <location>
        <begin position="1"/>
        <end position="25"/>
    </location>
</feature>
<dbReference type="InterPro" id="IPR002508">
    <property type="entry name" value="MurNAc-LAA_cat"/>
</dbReference>
<evidence type="ECO:0000313" key="4">
    <source>
        <dbReference type="EMBL" id="SDT35185.1"/>
    </source>
</evidence>
<evidence type="ECO:0000256" key="2">
    <source>
        <dbReference type="SAM" id="SignalP"/>
    </source>
</evidence>
<dbReference type="InterPro" id="IPR050695">
    <property type="entry name" value="N-acetylmuramoyl_amidase_3"/>
</dbReference>
<protein>
    <submittedName>
        <fullName evidence="4">N-acetylmuramoyl-L-alanine amidase</fullName>
    </submittedName>
</protein>
<keyword evidence="5" id="KW-1185">Reference proteome</keyword>
<dbReference type="CDD" id="cd02696">
    <property type="entry name" value="MurNAc-LAA"/>
    <property type="match status" value="1"/>
</dbReference>
<dbReference type="GO" id="GO:0030288">
    <property type="term" value="C:outer membrane-bounded periplasmic space"/>
    <property type="evidence" value="ECO:0007669"/>
    <property type="project" value="TreeGrafter"/>
</dbReference>
<dbReference type="Pfam" id="PF01520">
    <property type="entry name" value="Amidase_3"/>
    <property type="match status" value="1"/>
</dbReference>
<reference evidence="4 5" key="1">
    <citation type="submission" date="2016-10" db="EMBL/GenBank/DDBJ databases">
        <authorList>
            <person name="de Groot N.N."/>
        </authorList>
    </citation>
    <scope>NUCLEOTIDE SEQUENCE [LARGE SCALE GENOMIC DNA]</scope>
    <source>
        <strain evidence="4 5">DSM 21741</strain>
    </source>
</reference>
<dbReference type="AlphaFoldDB" id="A0A1H1ZMZ6"/>
<sequence>MSPARRLLAAAASLLAAAAPVLVPAGSPAAAAPAVAASRPLAGKVVLIDPGHQLGNATHLRQINRPVDAGGLRKPCNSVGAATSGHYPESTFTLAVAEHLRRRLVAQGATVRLTRTTDSKRAWGPCVDVRGRMAGKVDADVLVSLHADSAPARFHGFFIIRPAYRKGITDDIHRDSRTLSSHVRAGLGRAGVPRANYYGGDGYDTRDDMGTLNLSAAPAVMVELGNMLNATDAQHMRSDRFCDDVYAAGLARGVAGYLRR</sequence>
<keyword evidence="1" id="KW-0378">Hydrolase</keyword>
<feature type="chain" id="PRO_5039178389" evidence="2">
    <location>
        <begin position="26"/>
        <end position="260"/>
    </location>
</feature>
<dbReference type="Proteomes" id="UP000199092">
    <property type="component" value="Chromosome I"/>
</dbReference>
<dbReference type="GO" id="GO:0008745">
    <property type="term" value="F:N-acetylmuramoyl-L-alanine amidase activity"/>
    <property type="evidence" value="ECO:0007669"/>
    <property type="project" value="InterPro"/>
</dbReference>
<evidence type="ECO:0000256" key="1">
    <source>
        <dbReference type="ARBA" id="ARBA00022801"/>
    </source>
</evidence>
<gene>
    <name evidence="4" type="ORF">SAMN04488543_3892</name>
</gene>
<dbReference type="OrthoDB" id="3268878at2"/>
<dbReference type="PANTHER" id="PTHR30404:SF0">
    <property type="entry name" value="N-ACETYLMURAMOYL-L-ALANINE AMIDASE AMIC"/>
    <property type="match status" value="1"/>
</dbReference>
<keyword evidence="2" id="KW-0732">Signal</keyword>
<name>A0A1H1ZMZ6_9ACTN</name>
<dbReference type="PANTHER" id="PTHR30404">
    <property type="entry name" value="N-ACETYLMURAMOYL-L-ALANINE AMIDASE"/>
    <property type="match status" value="1"/>
</dbReference>